<feature type="disulfide bond" evidence="6">
    <location>
        <begin position="88"/>
        <end position="100"/>
    </location>
</feature>
<feature type="disulfide bond" evidence="6">
    <location>
        <begin position="181"/>
        <end position="199"/>
    </location>
</feature>
<reference evidence="11 12" key="1">
    <citation type="journal article" date="2024" name="BMC Genomics">
        <title>De novo assembly and annotation of Popillia japonica's genome with initial clues to its potential as an invasive pest.</title>
        <authorList>
            <person name="Cucini C."/>
            <person name="Boschi S."/>
            <person name="Funari R."/>
            <person name="Cardaioli E."/>
            <person name="Iannotti N."/>
            <person name="Marturano G."/>
            <person name="Paoli F."/>
            <person name="Bruttini M."/>
            <person name="Carapelli A."/>
            <person name="Frati F."/>
            <person name="Nardi F."/>
        </authorList>
    </citation>
    <scope>NUCLEOTIDE SEQUENCE [LARGE SCALE GENOMIC DNA]</scope>
    <source>
        <strain evidence="11">DMR45628</strain>
    </source>
</reference>
<dbReference type="InterPro" id="IPR018114">
    <property type="entry name" value="TRYPSIN_HIS"/>
</dbReference>
<dbReference type="AlphaFoldDB" id="A0AAW1N9R5"/>
<dbReference type="InterPro" id="IPR023415">
    <property type="entry name" value="LDLR_class-A_CS"/>
</dbReference>
<dbReference type="PROSITE" id="PS01209">
    <property type="entry name" value="LDLRA_1"/>
    <property type="match status" value="2"/>
</dbReference>
<feature type="signal peptide" evidence="8">
    <location>
        <begin position="1"/>
        <end position="16"/>
    </location>
</feature>
<dbReference type="SUPFAM" id="SSF50494">
    <property type="entry name" value="Trypsin-like serine proteases"/>
    <property type="match status" value="1"/>
</dbReference>
<dbReference type="PROSITE" id="PS50923">
    <property type="entry name" value="SUSHI"/>
    <property type="match status" value="3"/>
</dbReference>
<evidence type="ECO:0000256" key="5">
    <source>
        <dbReference type="ARBA" id="ARBA00023180"/>
    </source>
</evidence>
<feature type="domain" description="Sushi" evidence="10">
    <location>
        <begin position="212"/>
        <end position="278"/>
    </location>
</feature>
<gene>
    <name evidence="11" type="ORF">QE152_g620</name>
</gene>
<keyword evidence="7" id="KW-0768">Sushi</keyword>
<evidence type="ECO:0000256" key="2">
    <source>
        <dbReference type="ARBA" id="ARBA00022525"/>
    </source>
</evidence>
<dbReference type="PROSITE" id="PS50068">
    <property type="entry name" value="LDLRA_2"/>
    <property type="match status" value="4"/>
</dbReference>
<feature type="disulfide bond" evidence="6">
    <location>
        <begin position="95"/>
        <end position="113"/>
    </location>
</feature>
<evidence type="ECO:0000256" key="3">
    <source>
        <dbReference type="ARBA" id="ARBA00022729"/>
    </source>
</evidence>
<dbReference type="PRINTS" id="PR00261">
    <property type="entry name" value="LDLRECEPTOR"/>
</dbReference>
<proteinExistence type="predicted"/>
<dbReference type="PANTHER" id="PTHR24252">
    <property type="entry name" value="ACROSIN-RELATED"/>
    <property type="match status" value="1"/>
</dbReference>
<evidence type="ECO:0000313" key="12">
    <source>
        <dbReference type="Proteomes" id="UP001458880"/>
    </source>
</evidence>
<comment type="subcellular location">
    <subcellularLocation>
        <location evidence="1">Secreted</location>
    </subcellularLocation>
</comment>
<evidence type="ECO:0000256" key="4">
    <source>
        <dbReference type="ARBA" id="ARBA00023157"/>
    </source>
</evidence>
<dbReference type="SUPFAM" id="SSF57535">
    <property type="entry name" value="Complement control module/SCR domain"/>
    <property type="match status" value="3"/>
</dbReference>
<dbReference type="Gene3D" id="2.40.10.10">
    <property type="entry name" value="Trypsin-like serine proteases"/>
    <property type="match status" value="1"/>
</dbReference>
<dbReference type="CDD" id="cd00190">
    <property type="entry name" value="Tryp_SPc"/>
    <property type="match status" value="1"/>
</dbReference>
<dbReference type="PANTHER" id="PTHR24252:SF7">
    <property type="entry name" value="HYALIN"/>
    <property type="match status" value="1"/>
</dbReference>
<evidence type="ECO:0000313" key="11">
    <source>
        <dbReference type="EMBL" id="KAK9758572.1"/>
    </source>
</evidence>
<feature type="disulfide bond" evidence="6">
    <location>
        <begin position="140"/>
        <end position="158"/>
    </location>
</feature>
<dbReference type="EMBL" id="JASPKY010000003">
    <property type="protein sequence ID" value="KAK9758572.1"/>
    <property type="molecule type" value="Genomic_DNA"/>
</dbReference>
<keyword evidence="2" id="KW-0964">Secreted</keyword>
<dbReference type="PROSITE" id="PS00134">
    <property type="entry name" value="TRYPSIN_HIS"/>
    <property type="match status" value="1"/>
</dbReference>
<dbReference type="InterPro" id="IPR000436">
    <property type="entry name" value="Sushi_SCR_CCP_dom"/>
</dbReference>
<dbReference type="InterPro" id="IPR002172">
    <property type="entry name" value="LDrepeatLR_classA_rpt"/>
</dbReference>
<dbReference type="Pfam" id="PF00084">
    <property type="entry name" value="Sushi"/>
    <property type="match status" value="1"/>
</dbReference>
<keyword evidence="4 6" id="KW-1015">Disulfide bond</keyword>
<dbReference type="FunFam" id="2.40.10.10:FF:000054">
    <property type="entry name" value="Complement C1r subcomponent"/>
    <property type="match status" value="1"/>
</dbReference>
<keyword evidence="11" id="KW-0449">Lipoprotein</keyword>
<protein>
    <submittedName>
        <fullName evidence="11">Low-density lipoprotein receptor domain class A</fullName>
    </submittedName>
</protein>
<evidence type="ECO:0000259" key="10">
    <source>
        <dbReference type="PROSITE" id="PS50923"/>
    </source>
</evidence>
<feature type="disulfide bond" evidence="6">
    <location>
        <begin position="193"/>
        <end position="208"/>
    </location>
</feature>
<dbReference type="Gene3D" id="2.10.70.10">
    <property type="entry name" value="Complement Module, domain 1"/>
    <property type="match status" value="3"/>
</dbReference>
<dbReference type="SMART" id="SM00020">
    <property type="entry name" value="Tryp_SPc"/>
    <property type="match status" value="1"/>
</dbReference>
<dbReference type="Proteomes" id="UP001458880">
    <property type="component" value="Unassembled WGS sequence"/>
</dbReference>
<dbReference type="PROSITE" id="PS50240">
    <property type="entry name" value="TRYPSIN_DOM"/>
    <property type="match status" value="1"/>
</dbReference>
<comment type="caution">
    <text evidence="11">The sequence shown here is derived from an EMBL/GenBank/DDBJ whole genome shotgun (WGS) entry which is preliminary data.</text>
</comment>
<evidence type="ECO:0000256" key="7">
    <source>
        <dbReference type="PROSITE-ProRule" id="PRU00302"/>
    </source>
</evidence>
<comment type="caution">
    <text evidence="7">Lacks conserved residue(s) required for the propagation of feature annotation.</text>
</comment>
<dbReference type="Pfam" id="PF00089">
    <property type="entry name" value="Trypsin"/>
    <property type="match status" value="1"/>
</dbReference>
<dbReference type="InterPro" id="IPR001254">
    <property type="entry name" value="Trypsin_dom"/>
</dbReference>
<dbReference type="FunFam" id="4.10.400.10:FF:000065">
    <property type="entry name" value="Transmembrane protease serine 7"/>
    <property type="match status" value="1"/>
</dbReference>
<keyword evidence="12" id="KW-1185">Reference proteome</keyword>
<keyword evidence="3 8" id="KW-0732">Signal</keyword>
<keyword evidence="11" id="KW-0675">Receptor</keyword>
<dbReference type="GO" id="GO:0004252">
    <property type="term" value="F:serine-type endopeptidase activity"/>
    <property type="evidence" value="ECO:0007669"/>
    <property type="project" value="InterPro"/>
</dbReference>
<dbReference type="InterPro" id="IPR009003">
    <property type="entry name" value="Peptidase_S1_PA"/>
</dbReference>
<dbReference type="Pfam" id="PF00057">
    <property type="entry name" value="Ldl_recept_a"/>
    <property type="match status" value="3"/>
</dbReference>
<dbReference type="InterPro" id="IPR043504">
    <property type="entry name" value="Peptidase_S1_PA_chymotrypsin"/>
</dbReference>
<evidence type="ECO:0000256" key="8">
    <source>
        <dbReference type="SAM" id="SignalP"/>
    </source>
</evidence>
<evidence type="ECO:0000256" key="1">
    <source>
        <dbReference type="ARBA" id="ARBA00004613"/>
    </source>
</evidence>
<keyword evidence="5" id="KW-0325">Glycoprotein</keyword>
<feature type="domain" description="Peptidase S1" evidence="9">
    <location>
        <begin position="496"/>
        <end position="753"/>
    </location>
</feature>
<dbReference type="InterPro" id="IPR036055">
    <property type="entry name" value="LDL_receptor-like_sf"/>
</dbReference>
<dbReference type="GO" id="GO:0006508">
    <property type="term" value="P:proteolysis"/>
    <property type="evidence" value="ECO:0007669"/>
    <property type="project" value="InterPro"/>
</dbReference>
<dbReference type="SMART" id="SM00192">
    <property type="entry name" value="LDLa"/>
    <property type="match status" value="4"/>
</dbReference>
<dbReference type="SMART" id="SM00032">
    <property type="entry name" value="CCP"/>
    <property type="match status" value="3"/>
</dbReference>
<evidence type="ECO:0000259" key="9">
    <source>
        <dbReference type="PROSITE" id="PS50240"/>
    </source>
</evidence>
<dbReference type="SUPFAM" id="SSF57424">
    <property type="entry name" value="LDL receptor-like module"/>
    <property type="match status" value="4"/>
</dbReference>
<dbReference type="GO" id="GO:0005576">
    <property type="term" value="C:extracellular region"/>
    <property type="evidence" value="ECO:0007669"/>
    <property type="project" value="UniProtKB-SubCell"/>
</dbReference>
<feature type="domain" description="Sushi" evidence="10">
    <location>
        <begin position="291"/>
        <end position="345"/>
    </location>
</feature>
<dbReference type="InterPro" id="IPR035976">
    <property type="entry name" value="Sushi/SCR/CCP_sf"/>
</dbReference>
<feature type="disulfide bond" evidence="6">
    <location>
        <begin position="174"/>
        <end position="186"/>
    </location>
</feature>
<feature type="chain" id="PRO_5043418788" evidence="8">
    <location>
        <begin position="17"/>
        <end position="756"/>
    </location>
</feature>
<name>A0AAW1N9R5_POPJA</name>
<feature type="disulfide bond" evidence="6">
    <location>
        <begin position="133"/>
        <end position="145"/>
    </location>
</feature>
<organism evidence="11 12">
    <name type="scientific">Popillia japonica</name>
    <name type="common">Japanese beetle</name>
    <dbReference type="NCBI Taxonomy" id="7064"/>
    <lineage>
        <taxon>Eukaryota</taxon>
        <taxon>Metazoa</taxon>
        <taxon>Ecdysozoa</taxon>
        <taxon>Arthropoda</taxon>
        <taxon>Hexapoda</taxon>
        <taxon>Insecta</taxon>
        <taxon>Pterygota</taxon>
        <taxon>Neoptera</taxon>
        <taxon>Endopterygota</taxon>
        <taxon>Coleoptera</taxon>
        <taxon>Polyphaga</taxon>
        <taxon>Scarabaeiformia</taxon>
        <taxon>Scarabaeidae</taxon>
        <taxon>Rutelinae</taxon>
        <taxon>Popillia</taxon>
    </lineage>
</organism>
<dbReference type="Gene3D" id="4.10.400.10">
    <property type="entry name" value="Low-density Lipoprotein Receptor"/>
    <property type="match status" value="4"/>
</dbReference>
<evidence type="ECO:0000256" key="6">
    <source>
        <dbReference type="PROSITE-ProRule" id="PRU00124"/>
    </source>
</evidence>
<accession>A0AAW1N9R5</accession>
<feature type="domain" description="Sushi" evidence="10">
    <location>
        <begin position="350"/>
        <end position="417"/>
    </location>
</feature>
<dbReference type="CDD" id="cd00112">
    <property type="entry name" value="LDLa"/>
    <property type="match status" value="4"/>
</dbReference>
<sequence>MLIYFILFYHIYSTWSFPYHSVPCSHGTFLQKVFNNCPTNAIGRIQKRESCNFVCDGICLDSKYVCDGLRHCRDGSDENSRQCADVRCPSYFFRCAYGACITRDKVCDGINDCADNSDEISAECKSIVLSTGCKGYEFKCSSGQCINNLDACDGKIDCRDGSDETEELCGKLTCPRYFFRCSYGACVLKTARCNGIAECADNSDEEDCETGSHCLMPDHPNNAFYYVARIDMVDGNYIRHGGKMTISCDQGYYLRGKSLFQCLNGGWMPSVNESSCAHTCPAVFSNDIHEVSCIYNSQPCSCEHAKVGTIANYACKDPLVSIDANSSVVCQSDGQWSEKVKPCIYLKVDPGCLLPTHPQNGEYKLVGRDDYLENSHAPSLSALHMICDNGYVAAGSQYFFCIKNTWTPELNRGHCLRTCPPLYPTDTYDVRCELNGQSVDCETPIENTIAKLSCMPYYKVDRVTPILKCQNGEWDPPPTPCQPECGQKTVNVGTLVIGGNHTKPGEYPWIVAIYRKEAGENEQICSGSLISRFYILSAAHCFTHYGKSIKRNPSSFTMVAGKYFRNFSVKESGAQVRQIKNLYIHEDYRGKQHGHRDDIALVEVEPFQLTERVQLICIDWSNYYEHLDFQDGRMGVTAGYGFTQQASLPSETLQKLDTPYRSMETCEKNLQKKFYSQYYVSDKICAGYRNENRSVCKGDSGGGLYFARERDFTFFIRGIASLIPGAEAGCNSNEYSLYTKVSRYLDWIKDKTRRKQ</sequence>
<dbReference type="CDD" id="cd00033">
    <property type="entry name" value="CCP"/>
    <property type="match status" value="1"/>
</dbReference>